<keyword evidence="1" id="KW-0812">Transmembrane</keyword>
<dbReference type="Pfam" id="PF14378">
    <property type="entry name" value="PAP2_3"/>
    <property type="match status" value="1"/>
</dbReference>
<organism evidence="3 4">
    <name type="scientific">Salinivibrio kushneri</name>
    <dbReference type="NCBI Taxonomy" id="1908198"/>
    <lineage>
        <taxon>Bacteria</taxon>
        <taxon>Pseudomonadati</taxon>
        <taxon>Pseudomonadota</taxon>
        <taxon>Gammaproteobacteria</taxon>
        <taxon>Vibrionales</taxon>
        <taxon>Vibrionaceae</taxon>
        <taxon>Salinivibrio</taxon>
    </lineage>
</organism>
<feature type="transmembrane region" description="Helical" evidence="1">
    <location>
        <begin position="128"/>
        <end position="153"/>
    </location>
</feature>
<keyword evidence="4" id="KW-1185">Reference proteome</keyword>
<evidence type="ECO:0000256" key="1">
    <source>
        <dbReference type="SAM" id="Phobius"/>
    </source>
</evidence>
<keyword evidence="1" id="KW-1133">Transmembrane helix</keyword>
<evidence type="ECO:0000313" key="4">
    <source>
        <dbReference type="Proteomes" id="UP000189021"/>
    </source>
</evidence>
<comment type="caution">
    <text evidence="3">The sequence shown here is derived from an EMBL/GenBank/DDBJ whole genome shotgun (WGS) entry which is preliminary data.</text>
</comment>
<protein>
    <recommendedName>
        <fullName evidence="2">Inositolphosphotransferase Aur1/Ipt1 domain-containing protein</fullName>
    </recommendedName>
</protein>
<gene>
    <name evidence="3" type="ORF">BZG00_11850</name>
</gene>
<feature type="transmembrane region" description="Helical" evidence="1">
    <location>
        <begin position="300"/>
        <end position="318"/>
    </location>
</feature>
<feature type="transmembrane region" description="Helical" evidence="1">
    <location>
        <begin position="245"/>
        <end position="266"/>
    </location>
</feature>
<feature type="domain" description="Inositolphosphotransferase Aur1/Ipt1" evidence="2">
    <location>
        <begin position="103"/>
        <end position="312"/>
    </location>
</feature>
<dbReference type="AlphaFoldDB" id="A0AB36JVJ3"/>
<dbReference type="GO" id="GO:0016020">
    <property type="term" value="C:membrane"/>
    <property type="evidence" value="ECO:0007669"/>
    <property type="project" value="UniProtKB-SubCell"/>
</dbReference>
<dbReference type="Proteomes" id="UP000189021">
    <property type="component" value="Unassembled WGS sequence"/>
</dbReference>
<proteinExistence type="predicted"/>
<reference evidence="3 4" key="1">
    <citation type="journal article" date="2017" name="Genome Announc.">
        <title>Draft Genome Sequences of Salinivibrio proteolyticus, Salinivibrio sharmensis, Salinivibrio siamensis, Salinivibrio costicola subsp. alcaliphilus, Salinivibrio costicola subsp. vallismortis, and 29 New Isolates Belonging to the Genus Salinivibrio.</title>
        <authorList>
            <person name="Lopez-Hermoso C."/>
            <person name="de la Haba R.R."/>
            <person name="Sanchez-Porro C."/>
            <person name="Bayliss S.C."/>
            <person name="Feil E.J."/>
            <person name="Ventosa A."/>
        </authorList>
    </citation>
    <scope>NUCLEOTIDE SEQUENCE [LARGE SCALE GENOMIC DNA]</scope>
    <source>
        <strain evidence="3 4">AL184</strain>
    </source>
</reference>
<dbReference type="EMBL" id="MUEK01000012">
    <property type="protein sequence ID" value="OOE38963.1"/>
    <property type="molecule type" value="Genomic_DNA"/>
</dbReference>
<feature type="transmembrane region" description="Helical" evidence="1">
    <location>
        <begin position="24"/>
        <end position="44"/>
    </location>
</feature>
<feature type="transmembrane region" description="Helical" evidence="1">
    <location>
        <begin position="165"/>
        <end position="190"/>
    </location>
</feature>
<name>A0AB36JVJ3_9GAMM</name>
<keyword evidence="1" id="KW-0472">Membrane</keyword>
<accession>A0AB36JVJ3</accession>
<feature type="transmembrane region" description="Helical" evidence="1">
    <location>
        <begin position="65"/>
        <end position="84"/>
    </location>
</feature>
<evidence type="ECO:0000259" key="2">
    <source>
        <dbReference type="Pfam" id="PF14378"/>
    </source>
</evidence>
<dbReference type="InterPro" id="IPR026841">
    <property type="entry name" value="Aur1/Ipt1"/>
</dbReference>
<feature type="transmembrane region" description="Helical" evidence="1">
    <location>
        <begin position="273"/>
        <end position="294"/>
    </location>
</feature>
<sequence>MLYNIFVNGSFSFADGSYFPYLKILFKVVGALFLVSYFIYLIVVREKRPIRQFGYLIKSIFTRRYYILSGVFLLYAIAFFMSAFSTAKVSVYTVGEFAWDSAFAEMDRLLFFGKDAWRFFDWLYQYPAFMMLLNLFYNVWLFAVLGVFAFFCFQLPSRVRSTYLYSWLACWVALGVVCATLFSSAGPAFFSRVHPGLAVEPYQDLMERLRSIDAYLIASDYPFPLWALSMQDWLYNLHVEQGVKAGAGISAMPSMHVSMAVLMALGLTHVQKWIGIIFWLYAFIIYIGSFLLAWHYAVDGIVSFILTLLVWYVVGLFVKDPKRVSPYQ</sequence>
<evidence type="ECO:0000313" key="3">
    <source>
        <dbReference type="EMBL" id="OOE38963.1"/>
    </source>
</evidence>